<feature type="active site" description="Phosphocysteine intermediate" evidence="2">
    <location>
        <position position="368"/>
    </location>
</feature>
<protein>
    <submittedName>
        <fullName evidence="6">Phosphoinositide 3-phosphatase</fullName>
    </submittedName>
</protein>
<dbReference type="GO" id="GO:0003729">
    <property type="term" value="F:mRNA binding"/>
    <property type="evidence" value="ECO:0007669"/>
    <property type="project" value="EnsemblFungi"/>
</dbReference>
<evidence type="ECO:0000259" key="5">
    <source>
        <dbReference type="PROSITE" id="PS51339"/>
    </source>
</evidence>
<comment type="similarity">
    <text evidence="1">Belongs to the protein-tyrosine phosphatase family. Non-receptor class myotubularin subfamily.</text>
</comment>
<dbReference type="GO" id="GO:0046856">
    <property type="term" value="P:phosphatidylinositol dephosphorylation"/>
    <property type="evidence" value="ECO:0007669"/>
    <property type="project" value="EnsemblFungi"/>
</dbReference>
<comment type="caution">
    <text evidence="6">The sequence shown here is derived from an EMBL/GenBank/DDBJ whole genome shotgun (WGS) entry which is preliminary data.</text>
</comment>
<dbReference type="SUPFAM" id="SSF52799">
    <property type="entry name" value="(Phosphotyrosine protein) phosphatases II"/>
    <property type="match status" value="1"/>
</dbReference>
<accession>A0A0W0C8Y7</accession>
<dbReference type="GO" id="GO:0005737">
    <property type="term" value="C:cytoplasm"/>
    <property type="evidence" value="ECO:0007669"/>
    <property type="project" value="TreeGrafter"/>
</dbReference>
<evidence type="ECO:0000313" key="6">
    <source>
        <dbReference type="EMBL" id="KTA96111.1"/>
    </source>
</evidence>
<gene>
    <name evidence="6" type="ORF">AO440_000568</name>
</gene>
<dbReference type="InterPro" id="IPR010569">
    <property type="entry name" value="Myotubularin-like_Pase_dom"/>
</dbReference>
<dbReference type="SUPFAM" id="SSF50729">
    <property type="entry name" value="PH domain-like"/>
    <property type="match status" value="1"/>
</dbReference>
<dbReference type="InterPro" id="IPR030564">
    <property type="entry name" value="Myotubularin"/>
</dbReference>
<evidence type="ECO:0000256" key="1">
    <source>
        <dbReference type="ARBA" id="ARBA00007471"/>
    </source>
</evidence>
<feature type="region of interest" description="Disordered" evidence="4">
    <location>
        <begin position="446"/>
        <end position="465"/>
    </location>
</feature>
<dbReference type="GO" id="GO:0016020">
    <property type="term" value="C:membrane"/>
    <property type="evidence" value="ECO:0007669"/>
    <property type="project" value="TreeGrafter"/>
</dbReference>
<proteinExistence type="inferred from homology"/>
<dbReference type="EMBL" id="LLZZ01000174">
    <property type="protein sequence ID" value="KTA96111.1"/>
    <property type="molecule type" value="Genomic_DNA"/>
</dbReference>
<dbReference type="VEuPathDB" id="FungiDB:GWK60_C04389"/>
<dbReference type="PANTHER" id="PTHR10807:SF128">
    <property type="entry name" value="PHOSPHATIDYLINOSITOL-3,5-BISPHOSPHATE 3-PHOSPHATASE"/>
    <property type="match status" value="1"/>
</dbReference>
<dbReference type="GO" id="GO:0004438">
    <property type="term" value="F:phosphatidylinositol-3-phosphate phosphatase activity"/>
    <property type="evidence" value="ECO:0007669"/>
    <property type="project" value="EnsemblFungi"/>
</dbReference>
<sequence>MEYIKISKVDDVTLHRRGKSAVGTLHLTTHHLIFESPSLKTEFWFAHHLIGSVFKNYGSALLSVPGYDINATVGDKDLWSMTNVKIIGKDFTVFSLDFLMELEANEFYDSLMNLTVLEDPHKLYAYIYKPNELETKLTRKGWDIYDLKSEFLRQGLDLDGSKEGQPTWRVSNINANHEAIPTYPAQFVVPALASDPLLLHAMKFRSQNRLPVLAYYYKKSQCCLLRSSQPLTGVTKQRSLQDEKLIQTFFKASNKCKKNLIVDARPTANALAQMALGGGTESMDNYNFNKTVQRLFLGIDNIHVMSDTLNSLVDNVLADGDIYLPISDAYLSTGKSANWLKYVKLLLSSTDMMVKSMVFNQSNILLHCSDGWDRTTQVASLVQICLDPYFRTLEGFMVLMEKDWVSFGHKFKERLGHLSSTAVFHDNTSGLKTNVTLSYKKLTGKSKAATGTTEQEPDRTLEDSTSLFGNGSAKDNLNKSVMMLSNSATDFFNKTIKTSIPYGDSSAEVDTSGTAANAKTKKKASTKFVSPVFMQFLDCVYQLLLQNPEKFEYNERFLRRLLYHAYSCQYGTFLYNNEKERMEDTQRNNTNSVWDYFNSRKLEFTNVSYQGIPEGSDDWILPDLGKVRWWWQLFGRRNSEMNGYLDKVQVESKVTVDENSNEDTNEGTDNVKTLGEKIAAFSFDFFGKK</sequence>
<reference evidence="6 7" key="1">
    <citation type="submission" date="2015-10" db="EMBL/GenBank/DDBJ databases">
        <title>Draft genomes sequences of Candida glabrata isolates 1A, 1B, 2A, 2B, 3A and 3B.</title>
        <authorList>
            <person name="Haavelsrud O.E."/>
            <person name="Gaustad P."/>
        </authorList>
    </citation>
    <scope>NUCLEOTIDE SEQUENCE [LARGE SCALE GENOMIC DNA]</scope>
    <source>
        <strain evidence="6">910700640</strain>
    </source>
</reference>
<dbReference type="VEuPathDB" id="FungiDB:CAGL0C04895g"/>
<dbReference type="Proteomes" id="UP000054886">
    <property type="component" value="Unassembled WGS sequence"/>
</dbReference>
<evidence type="ECO:0000256" key="4">
    <source>
        <dbReference type="SAM" id="MobiDB-lite"/>
    </source>
</evidence>
<organism evidence="6 7">
    <name type="scientific">Candida glabrata</name>
    <name type="common">Yeast</name>
    <name type="synonym">Torulopsis glabrata</name>
    <dbReference type="NCBI Taxonomy" id="5478"/>
    <lineage>
        <taxon>Eukaryota</taxon>
        <taxon>Fungi</taxon>
        <taxon>Dikarya</taxon>
        <taxon>Ascomycota</taxon>
        <taxon>Saccharomycotina</taxon>
        <taxon>Saccharomycetes</taxon>
        <taxon>Saccharomycetales</taxon>
        <taxon>Saccharomycetaceae</taxon>
        <taxon>Nakaseomyces</taxon>
    </lineage>
</organism>
<dbReference type="PANTHER" id="PTHR10807">
    <property type="entry name" value="MYOTUBULARIN-RELATED"/>
    <property type="match status" value="1"/>
</dbReference>
<evidence type="ECO:0000313" key="7">
    <source>
        <dbReference type="Proteomes" id="UP000054886"/>
    </source>
</evidence>
<dbReference type="Gene3D" id="2.30.29.30">
    <property type="entry name" value="Pleckstrin-homology domain (PH domain)/Phosphotyrosine-binding domain (PTB)"/>
    <property type="match status" value="1"/>
</dbReference>
<feature type="binding site" evidence="3">
    <location>
        <begin position="368"/>
        <end position="374"/>
    </location>
    <ligand>
        <name>substrate</name>
    </ligand>
</feature>
<dbReference type="PROSITE" id="PS51339">
    <property type="entry name" value="PPASE_MYOTUBULARIN"/>
    <property type="match status" value="1"/>
</dbReference>
<feature type="binding site" evidence="3">
    <location>
        <begin position="301"/>
        <end position="302"/>
    </location>
    <ligand>
        <name>substrate</name>
    </ligand>
</feature>
<evidence type="ECO:0000256" key="3">
    <source>
        <dbReference type="PIRSR" id="PIRSR630564-2"/>
    </source>
</evidence>
<dbReference type="Pfam" id="PF06602">
    <property type="entry name" value="Myotub-related"/>
    <property type="match status" value="1"/>
</dbReference>
<evidence type="ECO:0000256" key="2">
    <source>
        <dbReference type="PIRSR" id="PIRSR630564-1"/>
    </source>
</evidence>
<name>A0A0W0C8Y7_CANGB</name>
<dbReference type="InterPro" id="IPR048994">
    <property type="entry name" value="PH-GRAM_MTMR6-9"/>
</dbReference>
<dbReference type="VEuPathDB" id="FungiDB:GVI51_C04631"/>
<dbReference type="InterPro" id="IPR011993">
    <property type="entry name" value="PH-like_dom_sf"/>
</dbReference>
<feature type="domain" description="Myotubularin phosphatase" evidence="5">
    <location>
        <begin position="141"/>
        <end position="634"/>
    </location>
</feature>
<dbReference type="Pfam" id="PF21098">
    <property type="entry name" value="PH-GRAM_MTMR6-like"/>
    <property type="match status" value="1"/>
</dbReference>
<dbReference type="VEuPathDB" id="FungiDB:B1J91_C04895g"/>
<dbReference type="InterPro" id="IPR029021">
    <property type="entry name" value="Prot-tyrosine_phosphatase-like"/>
</dbReference>
<dbReference type="AlphaFoldDB" id="A0A0W0C8Y7"/>